<reference evidence="8 10" key="2">
    <citation type="submission" date="2018-11" db="EMBL/GenBank/DDBJ databases">
        <title>Genome sequences of Brenneria nigrifluens and Brenneria rubrifaciens.</title>
        <authorList>
            <person name="Poret-Peterson A.T."/>
            <person name="McClean A.E."/>
            <person name="Kluepfel D.A."/>
        </authorList>
    </citation>
    <scope>NUCLEOTIDE SEQUENCE [LARGE SCALE GENOMIC DNA]</scope>
    <source>
        <strain evidence="8 10">ATCC 13028</strain>
    </source>
</reference>
<proteinExistence type="inferred from homology"/>
<dbReference type="AlphaFoldDB" id="A0A2U1UIF2"/>
<dbReference type="InterPro" id="IPR002196">
    <property type="entry name" value="Glyco_hydro_24"/>
</dbReference>
<reference evidence="7 9" key="1">
    <citation type="submission" date="2018-04" db="EMBL/GenBank/DDBJ databases">
        <title>Brenneria corticis sp.nov.</title>
        <authorList>
            <person name="Li Y."/>
        </authorList>
    </citation>
    <scope>NUCLEOTIDE SEQUENCE [LARGE SCALE GENOMIC DNA]</scope>
    <source>
        <strain evidence="7 9">LMG 2694</strain>
    </source>
</reference>
<evidence type="ECO:0000256" key="2">
    <source>
        <dbReference type="ARBA" id="ARBA00022529"/>
    </source>
</evidence>
<evidence type="ECO:0000313" key="7">
    <source>
        <dbReference type="EMBL" id="PWC21468.1"/>
    </source>
</evidence>
<evidence type="ECO:0000256" key="1">
    <source>
        <dbReference type="ARBA" id="ARBA00000632"/>
    </source>
</evidence>
<dbReference type="GO" id="GO:0042742">
    <property type="term" value="P:defense response to bacterium"/>
    <property type="evidence" value="ECO:0007669"/>
    <property type="project" value="UniProtKB-KW"/>
</dbReference>
<dbReference type="Pfam" id="PF00959">
    <property type="entry name" value="Phage_lysozyme"/>
    <property type="match status" value="1"/>
</dbReference>
<evidence type="ECO:0000256" key="3">
    <source>
        <dbReference type="ARBA" id="ARBA00022638"/>
    </source>
</evidence>
<organism evidence="7 9">
    <name type="scientific">Brenneria nigrifluens DSM 30175 = ATCC 13028</name>
    <dbReference type="NCBI Taxonomy" id="1121120"/>
    <lineage>
        <taxon>Bacteria</taxon>
        <taxon>Pseudomonadati</taxon>
        <taxon>Pseudomonadota</taxon>
        <taxon>Gammaproteobacteria</taxon>
        <taxon>Enterobacterales</taxon>
        <taxon>Pectobacteriaceae</taxon>
        <taxon>Brenneria</taxon>
    </lineage>
</organism>
<dbReference type="InterPro" id="IPR051018">
    <property type="entry name" value="Bacteriophage_GH24"/>
</dbReference>
<keyword evidence="4 6" id="KW-0378">Hydrolase</keyword>
<dbReference type="GO" id="GO:0016998">
    <property type="term" value="P:cell wall macromolecule catabolic process"/>
    <property type="evidence" value="ECO:0007669"/>
    <property type="project" value="InterPro"/>
</dbReference>
<dbReference type="OrthoDB" id="8141296at2"/>
<dbReference type="GO" id="GO:0003796">
    <property type="term" value="F:lysozyme activity"/>
    <property type="evidence" value="ECO:0007669"/>
    <property type="project" value="UniProtKB-EC"/>
</dbReference>
<name>A0A2U1UIF2_9GAMM</name>
<sequence>MSMSKRKIAAGVVCSVAIAISTVLSWGSVRTDSDGLELIGNAEQCRREPYICPAGIATDGLGNTHNVYAGKTDEQIARDWERNILDAESCVNRYANGKKLPDGAFSAAVSIAFNAGCPTMQKSTMFQLFRAGNIQAACEQFPRWVYGGGKKLPGLVIRRDKERKLCLSQ</sequence>
<dbReference type="PANTHER" id="PTHR38107">
    <property type="match status" value="1"/>
</dbReference>
<dbReference type="HAMAP" id="MF_04110">
    <property type="entry name" value="ENDOLYSIN_T4"/>
    <property type="match status" value="1"/>
</dbReference>
<evidence type="ECO:0000313" key="8">
    <source>
        <dbReference type="EMBL" id="QCR04440.1"/>
    </source>
</evidence>
<dbReference type="PANTHER" id="PTHR38107:SF4">
    <property type="entry name" value="LYSOZYME"/>
    <property type="match status" value="1"/>
</dbReference>
<evidence type="ECO:0000256" key="5">
    <source>
        <dbReference type="ARBA" id="ARBA00023295"/>
    </source>
</evidence>
<keyword evidence="2 6" id="KW-0929">Antimicrobial</keyword>
<dbReference type="EMBL" id="QDKK01000037">
    <property type="protein sequence ID" value="PWC21468.1"/>
    <property type="molecule type" value="Genomic_DNA"/>
</dbReference>
<dbReference type="GO" id="GO:0031640">
    <property type="term" value="P:killing of cells of another organism"/>
    <property type="evidence" value="ECO:0007669"/>
    <property type="project" value="UniProtKB-KW"/>
</dbReference>
<dbReference type="EMBL" id="CP034036">
    <property type="protein sequence ID" value="QCR04440.1"/>
    <property type="molecule type" value="Genomic_DNA"/>
</dbReference>
<dbReference type="InterPro" id="IPR023346">
    <property type="entry name" value="Lysozyme-like_dom_sf"/>
</dbReference>
<comment type="catalytic activity">
    <reaction evidence="1 6">
        <text>Hydrolysis of (1-&gt;4)-beta-linkages between N-acetylmuramic acid and N-acetyl-D-glucosamine residues in a peptidoglycan and between N-acetyl-D-glucosamine residues in chitodextrins.</text>
        <dbReference type="EC" id="3.2.1.17"/>
    </reaction>
</comment>
<dbReference type="InterPro" id="IPR034690">
    <property type="entry name" value="Endolysin_T4_type"/>
</dbReference>
<dbReference type="Proteomes" id="UP000295985">
    <property type="component" value="Unassembled WGS sequence"/>
</dbReference>
<keyword evidence="3 6" id="KW-0081">Bacteriolytic enzyme</keyword>
<dbReference type="Gene3D" id="1.10.530.40">
    <property type="match status" value="1"/>
</dbReference>
<dbReference type="CDD" id="cd16901">
    <property type="entry name" value="lyz_P1"/>
    <property type="match status" value="1"/>
</dbReference>
<gene>
    <name evidence="7" type="ORF">DDT54_18710</name>
    <name evidence="8" type="ORF">EH206_09800</name>
</gene>
<dbReference type="SUPFAM" id="SSF53955">
    <property type="entry name" value="Lysozyme-like"/>
    <property type="match status" value="1"/>
</dbReference>
<evidence type="ECO:0000256" key="6">
    <source>
        <dbReference type="RuleBase" id="RU003788"/>
    </source>
</evidence>
<keyword evidence="10" id="KW-1185">Reference proteome</keyword>
<dbReference type="GO" id="GO:0009253">
    <property type="term" value="P:peptidoglycan catabolic process"/>
    <property type="evidence" value="ECO:0007669"/>
    <property type="project" value="InterPro"/>
</dbReference>
<dbReference type="InterPro" id="IPR023347">
    <property type="entry name" value="Lysozyme_dom_sf"/>
</dbReference>
<evidence type="ECO:0000256" key="4">
    <source>
        <dbReference type="ARBA" id="ARBA00022801"/>
    </source>
</evidence>
<evidence type="ECO:0000313" key="10">
    <source>
        <dbReference type="Proteomes" id="UP000303847"/>
    </source>
</evidence>
<keyword evidence="5 6" id="KW-0326">Glycosidase</keyword>
<evidence type="ECO:0000313" key="9">
    <source>
        <dbReference type="Proteomes" id="UP000295985"/>
    </source>
</evidence>
<accession>A0A2U1UIF2</accession>
<dbReference type="EC" id="3.2.1.17" evidence="6"/>
<dbReference type="Proteomes" id="UP000303847">
    <property type="component" value="Chromosome"/>
</dbReference>
<comment type="similarity">
    <text evidence="6">Belongs to the glycosyl hydrolase 24 family.</text>
</comment>
<protein>
    <recommendedName>
        <fullName evidence="6">Lysozyme</fullName>
        <ecNumber evidence="6">3.2.1.17</ecNumber>
    </recommendedName>
</protein>